<comment type="subcellular location">
    <subcellularLocation>
        <location evidence="1">Cell outer membrane</location>
    </subcellularLocation>
</comment>
<evidence type="ECO:0000256" key="1">
    <source>
        <dbReference type="ARBA" id="ARBA00004442"/>
    </source>
</evidence>
<evidence type="ECO:0000256" key="3">
    <source>
        <dbReference type="ARBA" id="ARBA00022448"/>
    </source>
</evidence>
<protein>
    <recommendedName>
        <fullName evidence="12">Transporter</fullName>
    </recommendedName>
</protein>
<feature type="coiled-coil region" evidence="8">
    <location>
        <begin position="224"/>
        <end position="255"/>
    </location>
</feature>
<dbReference type="InterPro" id="IPR051906">
    <property type="entry name" value="TolC-like"/>
</dbReference>
<feature type="signal peptide" evidence="9">
    <location>
        <begin position="1"/>
        <end position="29"/>
    </location>
</feature>
<keyword evidence="7" id="KW-0998">Cell outer membrane</keyword>
<keyword evidence="11" id="KW-1185">Reference proteome</keyword>
<reference evidence="11" key="1">
    <citation type="submission" date="2019-11" db="EMBL/GenBank/DDBJ databases">
        <title>Isolation and characterization of two novel species in the genus Thiomicrorhabdus.</title>
        <authorList>
            <person name="Mochizuki J."/>
            <person name="Kojima H."/>
            <person name="Fukui M."/>
        </authorList>
    </citation>
    <scope>NUCLEOTIDE SEQUENCE [LARGE SCALE GENOMIC DNA]</scope>
    <source>
        <strain evidence="11">AkT22</strain>
    </source>
</reference>
<dbReference type="InterPro" id="IPR003423">
    <property type="entry name" value="OMP_efflux"/>
</dbReference>
<evidence type="ECO:0008006" key="12">
    <source>
        <dbReference type="Google" id="ProtNLM"/>
    </source>
</evidence>
<keyword evidence="9" id="KW-0732">Signal</keyword>
<evidence type="ECO:0000256" key="5">
    <source>
        <dbReference type="ARBA" id="ARBA00022692"/>
    </source>
</evidence>
<dbReference type="PANTHER" id="PTHR30026">
    <property type="entry name" value="OUTER MEMBRANE PROTEIN TOLC"/>
    <property type="match status" value="1"/>
</dbReference>
<dbReference type="GO" id="GO:1990281">
    <property type="term" value="C:efflux pump complex"/>
    <property type="evidence" value="ECO:0007669"/>
    <property type="project" value="TreeGrafter"/>
</dbReference>
<evidence type="ECO:0000256" key="6">
    <source>
        <dbReference type="ARBA" id="ARBA00023136"/>
    </source>
</evidence>
<feature type="chain" id="PRO_5026316062" description="Transporter" evidence="9">
    <location>
        <begin position="30"/>
        <end position="468"/>
    </location>
</feature>
<accession>A0A6F8PLB4</accession>
<name>A0A6F8PLB4_9GAMM</name>
<evidence type="ECO:0000256" key="2">
    <source>
        <dbReference type="ARBA" id="ARBA00007613"/>
    </source>
</evidence>
<evidence type="ECO:0000256" key="7">
    <source>
        <dbReference type="ARBA" id="ARBA00023237"/>
    </source>
</evidence>
<organism evidence="10 11">
    <name type="scientific">Thiosulfativibrio zosterae</name>
    <dbReference type="NCBI Taxonomy" id="2675053"/>
    <lineage>
        <taxon>Bacteria</taxon>
        <taxon>Pseudomonadati</taxon>
        <taxon>Pseudomonadota</taxon>
        <taxon>Gammaproteobacteria</taxon>
        <taxon>Thiotrichales</taxon>
        <taxon>Piscirickettsiaceae</taxon>
        <taxon>Thiosulfativibrio</taxon>
    </lineage>
</organism>
<dbReference type="SUPFAM" id="SSF56954">
    <property type="entry name" value="Outer membrane efflux proteins (OEP)"/>
    <property type="match status" value="1"/>
</dbReference>
<keyword evidence="3" id="KW-0813">Transport</keyword>
<comment type="similarity">
    <text evidence="2">Belongs to the outer membrane factor (OMF) (TC 1.B.17) family.</text>
</comment>
<evidence type="ECO:0000256" key="9">
    <source>
        <dbReference type="SAM" id="SignalP"/>
    </source>
</evidence>
<keyword evidence="6" id="KW-0472">Membrane</keyword>
<evidence type="ECO:0000313" key="11">
    <source>
        <dbReference type="Proteomes" id="UP000501466"/>
    </source>
</evidence>
<dbReference type="GO" id="GO:0015562">
    <property type="term" value="F:efflux transmembrane transporter activity"/>
    <property type="evidence" value="ECO:0007669"/>
    <property type="project" value="InterPro"/>
</dbReference>
<dbReference type="GO" id="GO:0009279">
    <property type="term" value="C:cell outer membrane"/>
    <property type="evidence" value="ECO:0007669"/>
    <property type="project" value="UniProtKB-SubCell"/>
</dbReference>
<keyword evidence="8" id="KW-0175">Coiled coil</keyword>
<keyword evidence="4" id="KW-1134">Transmembrane beta strand</keyword>
<dbReference type="AlphaFoldDB" id="A0A6F8PLB4"/>
<evidence type="ECO:0000256" key="4">
    <source>
        <dbReference type="ARBA" id="ARBA00022452"/>
    </source>
</evidence>
<evidence type="ECO:0000313" key="10">
    <source>
        <dbReference type="EMBL" id="BBP42876.1"/>
    </source>
</evidence>
<dbReference type="Pfam" id="PF02321">
    <property type="entry name" value="OEP"/>
    <property type="match status" value="2"/>
</dbReference>
<gene>
    <name evidence="10" type="ORF">THMIRHAT_06220</name>
</gene>
<proteinExistence type="inferred from homology"/>
<dbReference type="Gene3D" id="1.20.1600.10">
    <property type="entry name" value="Outer membrane efflux proteins (OEP)"/>
    <property type="match status" value="1"/>
</dbReference>
<dbReference type="Proteomes" id="UP000501466">
    <property type="component" value="Chromosome"/>
</dbReference>
<dbReference type="KEGG" id="tzo:THMIRHAT_06220"/>
<dbReference type="GO" id="GO:0015288">
    <property type="term" value="F:porin activity"/>
    <property type="evidence" value="ECO:0007669"/>
    <property type="project" value="TreeGrafter"/>
</dbReference>
<sequence length="468" mass="50694">MNSTSLLLKTKLKALSVACILAMPALVSAQTLDFKACVEATLSQNPEVAVSQYRKQQAEMALKEADAHRLPQITASMTASQSDNALNVFGMKLQQRQASFSDFGFDNNAMSQISAGNYAYQPNDLNNPGSHNDFNTRIEVLIPVWNGGKVSSYQDQAKAMIQAADHADTAVQQFLTFNVFQAYQGVHTARAYIEVANQAVKASQAYVNTTHSLVEQGVVVMSELLTAKVHLTEAKTALEQAKKEEQIALESLKMLMGLSTSENLDVAGSVNISMPADTVDEILVMAMNANPKLDAQRQQAQSAVAAIDAVKADNYPSFNLMARNDWNDDSLGLGSSAYTVAGVVSWKLTDFGATSSAIDRAAAAANEKKAAVRSEENKTRLEVLTAWKSLQVAIKQADSQRVAVGQADEAQRLVMKRYEGGIATMTEVLVSQAQLDKVRADLVKTQYEINIYKAQLRLATGTLSLAQL</sequence>
<dbReference type="EMBL" id="AP021888">
    <property type="protein sequence ID" value="BBP42876.1"/>
    <property type="molecule type" value="Genomic_DNA"/>
</dbReference>
<dbReference type="PANTHER" id="PTHR30026:SF21">
    <property type="entry name" value="SLR1270 PROTEIN"/>
    <property type="match status" value="1"/>
</dbReference>
<dbReference type="RefSeq" id="WP_173290684.1">
    <property type="nucleotide sequence ID" value="NZ_AP021888.1"/>
</dbReference>
<keyword evidence="5" id="KW-0812">Transmembrane</keyword>
<evidence type="ECO:0000256" key="8">
    <source>
        <dbReference type="SAM" id="Coils"/>
    </source>
</evidence>